<name>A0A6N0HNA3_9GAMM</name>
<dbReference type="Pfam" id="PF22688">
    <property type="entry name" value="Hda_lid"/>
    <property type="match status" value="1"/>
</dbReference>
<dbReference type="GO" id="GO:0005886">
    <property type="term" value="C:plasma membrane"/>
    <property type="evidence" value="ECO:0007669"/>
    <property type="project" value="TreeGrafter"/>
</dbReference>
<proteinExistence type="predicted"/>
<dbReference type="KEGG" id="reo:HUE58_00760"/>
<gene>
    <name evidence="2" type="ORF">HUE58_00760</name>
</gene>
<dbReference type="InterPro" id="IPR027417">
    <property type="entry name" value="P-loop_NTPase"/>
</dbReference>
<reference evidence="2 3" key="1">
    <citation type="submission" date="2020-05" db="EMBL/GenBank/DDBJ databases">
        <title>Horizontal transmission and recombination maintain forever young bacterial symbiont genomes.</title>
        <authorList>
            <person name="Russell S.L."/>
            <person name="Pepper-Tunick E."/>
            <person name="Svedberg J."/>
            <person name="Byrne A."/>
            <person name="Ruelas Castillo J."/>
            <person name="Vollmers C."/>
            <person name="Beinart R.A."/>
            <person name="Corbett-Detig R."/>
        </authorList>
    </citation>
    <scope>NUCLEOTIDE SEQUENCE [LARGE SCALE GENOMIC DNA]</scope>
    <source>
        <strain evidence="2">JDF_Ridge</strain>
    </source>
</reference>
<dbReference type="AlphaFoldDB" id="A0A6N0HNA3"/>
<dbReference type="SUPFAM" id="SSF52540">
    <property type="entry name" value="P-loop containing nucleoside triphosphate hydrolases"/>
    <property type="match status" value="1"/>
</dbReference>
<dbReference type="RefSeq" id="WP_174605197.1">
    <property type="nucleotide sequence ID" value="NZ_CP054490.1"/>
</dbReference>
<evidence type="ECO:0000259" key="1">
    <source>
        <dbReference type="Pfam" id="PF22688"/>
    </source>
</evidence>
<dbReference type="GO" id="GO:0003688">
    <property type="term" value="F:DNA replication origin binding"/>
    <property type="evidence" value="ECO:0007669"/>
    <property type="project" value="TreeGrafter"/>
</dbReference>
<evidence type="ECO:0000313" key="2">
    <source>
        <dbReference type="EMBL" id="QKQ23757.1"/>
    </source>
</evidence>
<dbReference type="Gene3D" id="3.40.50.300">
    <property type="entry name" value="P-loop containing nucleotide triphosphate hydrolases"/>
    <property type="match status" value="1"/>
</dbReference>
<dbReference type="PANTHER" id="PTHR30050:SF5">
    <property type="entry name" value="DNAA REGULATORY INACTIVATOR HDA"/>
    <property type="match status" value="1"/>
</dbReference>
<dbReference type="Proteomes" id="UP000509429">
    <property type="component" value="Chromosome"/>
</dbReference>
<feature type="domain" description="Hda lid" evidence="1">
    <location>
        <begin position="158"/>
        <end position="222"/>
    </location>
</feature>
<dbReference type="PANTHER" id="PTHR30050">
    <property type="entry name" value="CHROMOSOMAL REPLICATION INITIATOR PROTEIN DNAA"/>
    <property type="match status" value="1"/>
</dbReference>
<sequence length="224" mass="25072">MNQLGLPLSLNSKMLLSNFIGKRNQQVLDFVNQLFTQKGSAVVFISGVKSSGKTHLLQGCALSALDKRLNVVFIDIKQELPKEVISDLAPVDWICIDNVDCLSIVQQQALFDLHNRIKLTNTKLIVSASGLSSELNLLKDLKTRLSLAVAFTLETLNDEQKILIIERKMVDKNININSKVYYYLFKVLSRDLNDVLNIISVLDEASLQQKSNISIPFVKQTLGI</sequence>
<protein>
    <submittedName>
        <fullName evidence="2">DnaA regulatory inactivator Hda</fullName>
    </submittedName>
</protein>
<evidence type="ECO:0000313" key="3">
    <source>
        <dbReference type="Proteomes" id="UP000509429"/>
    </source>
</evidence>
<accession>A0A6N0HNA3</accession>
<dbReference type="Gene3D" id="1.10.8.60">
    <property type="match status" value="1"/>
</dbReference>
<dbReference type="EMBL" id="CP054490">
    <property type="protein sequence ID" value="QKQ23757.1"/>
    <property type="molecule type" value="Genomic_DNA"/>
</dbReference>
<keyword evidence="3" id="KW-1185">Reference proteome</keyword>
<organism evidence="2 3">
    <name type="scientific">Candidatus Ruthia endofausta</name>
    <dbReference type="NCBI Taxonomy" id="2738852"/>
    <lineage>
        <taxon>Bacteria</taxon>
        <taxon>Pseudomonadati</taxon>
        <taxon>Pseudomonadota</taxon>
        <taxon>Gammaproteobacteria</taxon>
        <taxon>Candidatus Pseudothioglobaceae</taxon>
        <taxon>Candidatus Ruthturnera</taxon>
    </lineage>
</organism>
<dbReference type="InterPro" id="IPR055199">
    <property type="entry name" value="Hda_lid"/>
</dbReference>
<dbReference type="GO" id="GO:0006270">
    <property type="term" value="P:DNA replication initiation"/>
    <property type="evidence" value="ECO:0007669"/>
    <property type="project" value="TreeGrafter"/>
</dbReference>